<dbReference type="InterPro" id="IPR051851">
    <property type="entry name" value="EFR3_Homologs"/>
</dbReference>
<accession>A0A0C2FV81</accession>
<feature type="non-terminal residue" evidence="2">
    <location>
        <position position="1"/>
    </location>
</feature>
<proteinExistence type="predicted"/>
<sequence>ELINHLDSMSSADAVIRIGIATVLSNIVSIAGTSIGPLLLSIFNSLLKHLRTSVDFERSEKCKDSEAEKMYQEALINAMGDFANALPDYQKVEMMMFTVGNIPNLGEKRVKQGDEFLQHVLVKTLLKKHPYQGILSESMFS</sequence>
<dbReference type="EMBL" id="KN749252">
    <property type="protein sequence ID" value="KIH50589.1"/>
    <property type="molecule type" value="Genomic_DNA"/>
</dbReference>
<reference evidence="2 3" key="1">
    <citation type="submission" date="2013-12" db="EMBL/GenBank/DDBJ databases">
        <title>Draft genome of the parsitic nematode Ancylostoma duodenale.</title>
        <authorList>
            <person name="Mitreva M."/>
        </authorList>
    </citation>
    <scope>NUCLEOTIDE SEQUENCE [LARGE SCALE GENOMIC DNA]</scope>
    <source>
        <strain evidence="2 3">Zhejiang</strain>
    </source>
</reference>
<keyword evidence="1" id="KW-1133">Transmembrane helix</keyword>
<dbReference type="InterPro" id="IPR016024">
    <property type="entry name" value="ARM-type_fold"/>
</dbReference>
<dbReference type="GO" id="GO:0072659">
    <property type="term" value="P:protein localization to plasma membrane"/>
    <property type="evidence" value="ECO:0007669"/>
    <property type="project" value="TreeGrafter"/>
</dbReference>
<keyword evidence="1" id="KW-0472">Membrane</keyword>
<evidence type="ECO:0000313" key="3">
    <source>
        <dbReference type="Proteomes" id="UP000054047"/>
    </source>
</evidence>
<gene>
    <name evidence="2" type="ORF">ANCDUO_19330</name>
</gene>
<dbReference type="PANTHER" id="PTHR12444">
    <property type="entry name" value="PROTEIN EFR3 HOMOLOG CMP44E"/>
    <property type="match status" value="1"/>
</dbReference>
<evidence type="ECO:0008006" key="4">
    <source>
        <dbReference type="Google" id="ProtNLM"/>
    </source>
</evidence>
<keyword evidence="1" id="KW-0812">Transmembrane</keyword>
<name>A0A0C2FV81_9BILA</name>
<dbReference type="AlphaFoldDB" id="A0A0C2FV81"/>
<dbReference type="Proteomes" id="UP000054047">
    <property type="component" value="Unassembled WGS sequence"/>
</dbReference>
<evidence type="ECO:0000313" key="2">
    <source>
        <dbReference type="EMBL" id="KIH50589.1"/>
    </source>
</evidence>
<keyword evidence="3" id="KW-1185">Reference proteome</keyword>
<organism evidence="2 3">
    <name type="scientific">Ancylostoma duodenale</name>
    <dbReference type="NCBI Taxonomy" id="51022"/>
    <lineage>
        <taxon>Eukaryota</taxon>
        <taxon>Metazoa</taxon>
        <taxon>Ecdysozoa</taxon>
        <taxon>Nematoda</taxon>
        <taxon>Chromadorea</taxon>
        <taxon>Rhabditida</taxon>
        <taxon>Rhabditina</taxon>
        <taxon>Rhabditomorpha</taxon>
        <taxon>Strongyloidea</taxon>
        <taxon>Ancylostomatidae</taxon>
        <taxon>Ancylostomatinae</taxon>
        <taxon>Ancylostoma</taxon>
    </lineage>
</organism>
<dbReference type="GO" id="GO:0005886">
    <property type="term" value="C:plasma membrane"/>
    <property type="evidence" value="ECO:0007669"/>
    <property type="project" value="TreeGrafter"/>
</dbReference>
<dbReference type="PANTHER" id="PTHR12444:SF8">
    <property type="entry name" value="PROTEIN EFR3 HOMOLOG CMP44E"/>
    <property type="match status" value="1"/>
</dbReference>
<protein>
    <recommendedName>
        <fullName evidence="4">HEAT repeat protein</fullName>
    </recommendedName>
</protein>
<feature type="transmembrane region" description="Helical" evidence="1">
    <location>
        <begin position="14"/>
        <end position="43"/>
    </location>
</feature>
<dbReference type="SUPFAM" id="SSF48371">
    <property type="entry name" value="ARM repeat"/>
    <property type="match status" value="1"/>
</dbReference>
<evidence type="ECO:0000256" key="1">
    <source>
        <dbReference type="SAM" id="Phobius"/>
    </source>
</evidence>
<dbReference type="OrthoDB" id="19232at2759"/>